<dbReference type="InterPro" id="IPR036047">
    <property type="entry name" value="F-box-like_dom_sf"/>
</dbReference>
<dbReference type="Pfam" id="PF00646">
    <property type="entry name" value="F-box"/>
    <property type="match status" value="1"/>
</dbReference>
<evidence type="ECO:0000259" key="1">
    <source>
        <dbReference type="PROSITE" id="PS50181"/>
    </source>
</evidence>
<gene>
    <name evidence="2" type="ORF">Bca52824_026600</name>
</gene>
<accession>A0A8X7SIW0</accession>
<dbReference type="InterPro" id="IPR056592">
    <property type="entry name" value="Beta-prop_At3g26010-like"/>
</dbReference>
<dbReference type="PANTHER" id="PTHR35546">
    <property type="entry name" value="F-BOX PROTEIN INTERACTION DOMAIN PROTEIN-RELATED"/>
    <property type="match status" value="1"/>
</dbReference>
<protein>
    <recommendedName>
        <fullName evidence="1">F-box domain-containing protein</fullName>
    </recommendedName>
</protein>
<dbReference type="InterPro" id="IPR055290">
    <property type="entry name" value="At3g26010-like"/>
</dbReference>
<dbReference type="Pfam" id="PF24750">
    <property type="entry name" value="b-prop_At3g26010-like"/>
    <property type="match status" value="1"/>
</dbReference>
<sequence>MDLPEVALVNVLSRFPLKIIARFRTVSKEWRSLIDSDFFRDHYISFNSSSSLSWSIIQTNPHKLSLEIVGHHGCNTWGLHRSPGSFLRFFAKTTIRKLLVLSCTDGLVSIYAEASDGSPLYYVGNPLLQDWFQLPLPPFLSSQDLDSLRENKRFSDTGLVTKMQSGVVVSYKVVWMFTEDRSSDKLEFIIYSSETGTWRRQHVSCPHVTVWERQDKSIAFNGMLHWLSEDTPSFDASSIVAYDFYGVGSDDDECRINIIHFPGSEIDEVIGDDGEDDDLRGYRRRFTASEGSIVYFNEFRESETWTLRVWRLVKYEDVPEAWQLSWDVKLTSLVESGICCFPVVMHPLNSDIIYLWNRTDKGLVLFNLRTRVFSCMDGCSLSFNRCSEYMDSIRKYNLLWYQSPMVSRWSYDECRINIVHFHNMFSLVGCTVSLVLRLLSVYSVWSLNHPSCLLI</sequence>
<organism evidence="2 3">
    <name type="scientific">Brassica carinata</name>
    <name type="common">Ethiopian mustard</name>
    <name type="synonym">Abyssinian cabbage</name>
    <dbReference type="NCBI Taxonomy" id="52824"/>
    <lineage>
        <taxon>Eukaryota</taxon>
        <taxon>Viridiplantae</taxon>
        <taxon>Streptophyta</taxon>
        <taxon>Embryophyta</taxon>
        <taxon>Tracheophyta</taxon>
        <taxon>Spermatophyta</taxon>
        <taxon>Magnoliopsida</taxon>
        <taxon>eudicotyledons</taxon>
        <taxon>Gunneridae</taxon>
        <taxon>Pentapetalae</taxon>
        <taxon>rosids</taxon>
        <taxon>malvids</taxon>
        <taxon>Brassicales</taxon>
        <taxon>Brassicaceae</taxon>
        <taxon>Brassiceae</taxon>
        <taxon>Brassica</taxon>
    </lineage>
</organism>
<dbReference type="EMBL" id="JAAMPC010000006">
    <property type="protein sequence ID" value="KAG2306852.1"/>
    <property type="molecule type" value="Genomic_DNA"/>
</dbReference>
<dbReference type="Gene3D" id="1.20.1280.50">
    <property type="match status" value="1"/>
</dbReference>
<name>A0A8X7SIW0_BRACI</name>
<keyword evidence="3" id="KW-1185">Reference proteome</keyword>
<comment type="caution">
    <text evidence="2">The sequence shown here is derived from an EMBL/GenBank/DDBJ whole genome shotgun (WGS) entry which is preliminary data.</text>
</comment>
<evidence type="ECO:0000313" key="2">
    <source>
        <dbReference type="EMBL" id="KAG2306852.1"/>
    </source>
</evidence>
<dbReference type="Proteomes" id="UP000886595">
    <property type="component" value="Unassembled WGS sequence"/>
</dbReference>
<dbReference type="InterPro" id="IPR001810">
    <property type="entry name" value="F-box_dom"/>
</dbReference>
<dbReference type="AlphaFoldDB" id="A0A8X7SIW0"/>
<dbReference type="SMART" id="SM00256">
    <property type="entry name" value="FBOX"/>
    <property type="match status" value="1"/>
</dbReference>
<dbReference type="OrthoDB" id="674184at2759"/>
<dbReference type="SUPFAM" id="SSF81383">
    <property type="entry name" value="F-box domain"/>
    <property type="match status" value="1"/>
</dbReference>
<feature type="domain" description="F-box" evidence="1">
    <location>
        <begin position="1"/>
        <end position="42"/>
    </location>
</feature>
<dbReference type="PROSITE" id="PS50181">
    <property type="entry name" value="FBOX"/>
    <property type="match status" value="1"/>
</dbReference>
<dbReference type="PANTHER" id="PTHR35546:SF70">
    <property type="entry name" value="F-BOX PROTEIN INTERACTION DOMAIN PROTEIN"/>
    <property type="match status" value="1"/>
</dbReference>
<proteinExistence type="predicted"/>
<evidence type="ECO:0000313" key="3">
    <source>
        <dbReference type="Proteomes" id="UP000886595"/>
    </source>
</evidence>
<reference evidence="2 3" key="1">
    <citation type="submission" date="2020-02" db="EMBL/GenBank/DDBJ databases">
        <authorList>
            <person name="Ma Q."/>
            <person name="Huang Y."/>
            <person name="Song X."/>
            <person name="Pei D."/>
        </authorList>
    </citation>
    <scope>NUCLEOTIDE SEQUENCE [LARGE SCALE GENOMIC DNA]</scope>
    <source>
        <strain evidence="2">Sxm20200214</strain>
        <tissue evidence="2">Leaf</tissue>
    </source>
</reference>